<evidence type="ECO:0000256" key="1">
    <source>
        <dbReference type="SAM" id="Phobius"/>
    </source>
</evidence>
<evidence type="ECO:0000313" key="3">
    <source>
        <dbReference type="Proteomes" id="UP000182178"/>
    </source>
</evidence>
<name>A0ABP2A8P0_9HYPH</name>
<protein>
    <submittedName>
        <fullName evidence="2">Uncharacterized protein</fullName>
    </submittedName>
</protein>
<gene>
    <name evidence="2" type="ORF">Ga0061061_1162</name>
</gene>
<dbReference type="Proteomes" id="UP000182178">
    <property type="component" value="Unassembled WGS sequence"/>
</dbReference>
<keyword evidence="3" id="KW-1185">Reference proteome</keyword>
<keyword evidence="1" id="KW-1133">Transmembrane helix</keyword>
<dbReference type="EMBL" id="CYHC01000016">
    <property type="protein sequence ID" value="CUA90834.1"/>
    <property type="molecule type" value="Genomic_DNA"/>
</dbReference>
<evidence type="ECO:0000313" key="2">
    <source>
        <dbReference type="EMBL" id="CUA90834.1"/>
    </source>
</evidence>
<proteinExistence type="predicted"/>
<feature type="transmembrane region" description="Helical" evidence="1">
    <location>
        <begin position="12"/>
        <end position="38"/>
    </location>
</feature>
<keyword evidence="1" id="KW-0812">Transmembrane</keyword>
<keyword evidence="1" id="KW-0472">Membrane</keyword>
<comment type="caution">
    <text evidence="2">The sequence shown here is derived from an EMBL/GenBank/DDBJ whole genome shotgun (WGS) entry which is preliminary data.</text>
</comment>
<accession>A0ABP2A8P0</accession>
<dbReference type="RefSeq" id="WP_157672357.1">
    <property type="nucleotide sequence ID" value="NZ_CYHC01000016.1"/>
</dbReference>
<reference evidence="2 3" key="1">
    <citation type="submission" date="2015-08" db="EMBL/GenBank/DDBJ databases">
        <authorList>
            <person name="Varghese N."/>
        </authorList>
    </citation>
    <scope>NUCLEOTIDE SEQUENCE [LARGE SCALE GENOMIC DNA]</scope>
    <source>
        <strain evidence="2 3">DSM 18167</strain>
    </source>
</reference>
<sequence>MQQNRASLTMGTIAKACLAIAALLVIAPVAVPLIWAGLRGMVEVVLR</sequence>
<organism evidence="2 3">
    <name type="scientific">Chelatococcus sambhunathii</name>
    <dbReference type="NCBI Taxonomy" id="363953"/>
    <lineage>
        <taxon>Bacteria</taxon>
        <taxon>Pseudomonadati</taxon>
        <taxon>Pseudomonadota</taxon>
        <taxon>Alphaproteobacteria</taxon>
        <taxon>Hyphomicrobiales</taxon>
        <taxon>Chelatococcaceae</taxon>
        <taxon>Chelatococcus</taxon>
    </lineage>
</organism>